<dbReference type="EMBL" id="PVWJ01000004">
    <property type="protein sequence ID" value="PSB05011.1"/>
    <property type="molecule type" value="Genomic_DNA"/>
</dbReference>
<sequence>MAKLFIETAETIWSLKRQLLNMIDEATAAELMLFERFGETITTIIALDELKSVAEQARDKFLQLSNLQLRIAETQPNAQPDMLELVSRVSVHIQEKLPALKRSVQEIKSDWSLP</sequence>
<dbReference type="AlphaFoldDB" id="A0A2T1C9U0"/>
<keyword evidence="2" id="KW-1185">Reference proteome</keyword>
<evidence type="ECO:0000313" key="2">
    <source>
        <dbReference type="Proteomes" id="UP000238762"/>
    </source>
</evidence>
<name>A0A2T1C9U0_9CYAN</name>
<comment type="caution">
    <text evidence="1">The sequence shown here is derived from an EMBL/GenBank/DDBJ whole genome shotgun (WGS) entry which is preliminary data.</text>
</comment>
<proteinExistence type="predicted"/>
<evidence type="ECO:0000313" key="1">
    <source>
        <dbReference type="EMBL" id="PSB05011.1"/>
    </source>
</evidence>
<dbReference type="Proteomes" id="UP000238762">
    <property type="component" value="Unassembled WGS sequence"/>
</dbReference>
<gene>
    <name evidence="1" type="ORF">C7B64_01220</name>
</gene>
<organism evidence="1 2">
    <name type="scientific">Merismopedia glauca CCAP 1448/3</name>
    <dbReference type="NCBI Taxonomy" id="1296344"/>
    <lineage>
        <taxon>Bacteria</taxon>
        <taxon>Bacillati</taxon>
        <taxon>Cyanobacteriota</taxon>
        <taxon>Cyanophyceae</taxon>
        <taxon>Synechococcales</taxon>
        <taxon>Merismopediaceae</taxon>
        <taxon>Merismopedia</taxon>
    </lineage>
</organism>
<accession>A0A2T1C9U0</accession>
<protein>
    <submittedName>
        <fullName evidence="1">Uncharacterized protein</fullName>
    </submittedName>
</protein>
<reference evidence="1 2" key="2">
    <citation type="submission" date="2018-03" db="EMBL/GenBank/DDBJ databases">
        <title>The ancient ancestry and fast evolution of plastids.</title>
        <authorList>
            <person name="Moore K.R."/>
            <person name="Magnabosco C."/>
            <person name="Momper L."/>
            <person name="Gold D.A."/>
            <person name="Bosak T."/>
            <person name="Fournier G.P."/>
        </authorList>
    </citation>
    <scope>NUCLEOTIDE SEQUENCE [LARGE SCALE GENOMIC DNA]</scope>
    <source>
        <strain evidence="1 2">CCAP 1448/3</strain>
    </source>
</reference>
<dbReference type="OrthoDB" id="518122at2"/>
<reference evidence="1 2" key="1">
    <citation type="submission" date="2018-02" db="EMBL/GenBank/DDBJ databases">
        <authorList>
            <person name="Cohen D.B."/>
            <person name="Kent A.D."/>
        </authorList>
    </citation>
    <scope>NUCLEOTIDE SEQUENCE [LARGE SCALE GENOMIC DNA]</scope>
    <source>
        <strain evidence="1 2">CCAP 1448/3</strain>
    </source>
</reference>
<dbReference type="RefSeq" id="WP_106286842.1">
    <property type="nucleotide sequence ID" value="NZ_CAWNTC010000127.1"/>
</dbReference>